<comment type="subcellular location">
    <subcellularLocation>
        <location evidence="1">Cell membrane</location>
        <topology evidence="1">Multi-pass membrane protein</topology>
    </subcellularLocation>
</comment>
<dbReference type="PROSITE" id="PS50929">
    <property type="entry name" value="ABC_TM1F"/>
    <property type="match status" value="1"/>
</dbReference>
<dbReference type="PANTHER" id="PTHR43394:SF1">
    <property type="entry name" value="ATP-BINDING CASSETTE SUB-FAMILY B MEMBER 10, MITOCHONDRIAL"/>
    <property type="match status" value="1"/>
</dbReference>
<evidence type="ECO:0000256" key="7">
    <source>
        <dbReference type="SAM" id="Phobius"/>
    </source>
</evidence>
<evidence type="ECO:0000313" key="10">
    <source>
        <dbReference type="EMBL" id="OKP88497.1"/>
    </source>
</evidence>
<dbReference type="InterPro" id="IPR036640">
    <property type="entry name" value="ABC1_TM_sf"/>
</dbReference>
<dbReference type="InterPro" id="IPR003593">
    <property type="entry name" value="AAA+_ATPase"/>
</dbReference>
<dbReference type="PANTHER" id="PTHR43394">
    <property type="entry name" value="ATP-DEPENDENT PERMEASE MDL1, MITOCHONDRIAL"/>
    <property type="match status" value="1"/>
</dbReference>
<dbReference type="PROSITE" id="PS50893">
    <property type="entry name" value="ABC_TRANSPORTER_2"/>
    <property type="match status" value="1"/>
</dbReference>
<organism evidence="10 11">
    <name type="scientific">Paenibacillus helianthi</name>
    <dbReference type="NCBI Taxonomy" id="1349432"/>
    <lineage>
        <taxon>Bacteria</taxon>
        <taxon>Bacillati</taxon>
        <taxon>Bacillota</taxon>
        <taxon>Bacilli</taxon>
        <taxon>Bacillales</taxon>
        <taxon>Paenibacillaceae</taxon>
        <taxon>Paenibacillus</taxon>
    </lineage>
</organism>
<reference evidence="10 11" key="1">
    <citation type="submission" date="2016-03" db="EMBL/GenBank/DDBJ databases">
        <authorList>
            <person name="Sant'Anna F.H."/>
            <person name="Ambrosini A."/>
            <person name="Souza R."/>
            <person name="Bach E."/>
            <person name="Fernandes G."/>
            <person name="Balsanelli E."/>
            <person name="Baura V.A."/>
            <person name="Souza E.M."/>
            <person name="Passaglia L."/>
        </authorList>
    </citation>
    <scope>NUCLEOTIDE SEQUENCE [LARGE SCALE GENOMIC DNA]</scope>
    <source>
        <strain evidence="10 11">P26E</strain>
    </source>
</reference>
<evidence type="ECO:0000256" key="2">
    <source>
        <dbReference type="ARBA" id="ARBA00022692"/>
    </source>
</evidence>
<keyword evidence="5 7" id="KW-1133">Transmembrane helix</keyword>
<feature type="domain" description="ABC transmembrane type-1" evidence="9">
    <location>
        <begin position="31"/>
        <end position="316"/>
    </location>
</feature>
<dbReference type="RefSeq" id="WP_074107044.1">
    <property type="nucleotide sequence ID" value="NZ_LVWI01000030.1"/>
</dbReference>
<evidence type="ECO:0000259" key="8">
    <source>
        <dbReference type="PROSITE" id="PS50893"/>
    </source>
</evidence>
<comment type="caution">
    <text evidence="10">The sequence shown here is derived from an EMBL/GenBank/DDBJ whole genome shotgun (WGS) entry which is preliminary data.</text>
</comment>
<dbReference type="EMBL" id="LVWI01000030">
    <property type="protein sequence ID" value="OKP88497.1"/>
    <property type="molecule type" value="Genomic_DNA"/>
</dbReference>
<dbReference type="SMART" id="SM00382">
    <property type="entry name" value="AAA"/>
    <property type="match status" value="1"/>
</dbReference>
<dbReference type="Proteomes" id="UP000186058">
    <property type="component" value="Unassembled WGS sequence"/>
</dbReference>
<sequence length="594" mass="67835">MNPFPELKKDSQVVVYFWKLVNSYSKTYIPLMLLVALCSAFLPFINIIAPKYIIDELMGEARETQLLLWISILAVGNAIFGLLQSYLDQKMEQANLQVMDGLELHVGKHIMNLDFERLENAKVLDLKEQALSPIQQQDVIRKMMTSMRMLLQTSLSLMALTALISTVNVGTILLILGMILLNTYIFKKSQQTQFKFYKILAPLNRKFGYYSRLATDFSMAKDVRLYGMAPIILKKVDAYHKDTIRGFGELYGQVGRYKGLTSINLQLQMVVIYCYMIVKVVSGRIQIGDFIMYIAAANSFSAQVSVVFNAYVELRQMCRYLEVFREFESLPATMRSGERMIGKLTEAEIEFRGVYFKYAGSEVYSLKNVSLTIKSGENLAVVGQNGAGKSTFIKLLCRLYEPEQGEILLNGYPIQQYQYKDYMKTLGVVFQDYKLFSFSIKDNLSLKFTLDAEEEMLSMMKQVGLEEKIGGLEKGLDTQVFKTFDSEGTGFSGGEGQKMAMARALLKKSPILILDEPTAALDPYAEYKIYSNFNRMTEKHTVIYISHRLSSCKFCDRVAFFKEGELVEYGHHDQLVKNGQDYSSMWEAQAQYYD</sequence>
<protein>
    <submittedName>
        <fullName evidence="10">ABC transporter</fullName>
    </submittedName>
</protein>
<dbReference type="CDD" id="cd03228">
    <property type="entry name" value="ABCC_MRP_Like"/>
    <property type="match status" value="1"/>
</dbReference>
<evidence type="ECO:0000256" key="6">
    <source>
        <dbReference type="ARBA" id="ARBA00023136"/>
    </source>
</evidence>
<dbReference type="InterPro" id="IPR027417">
    <property type="entry name" value="P-loop_NTPase"/>
</dbReference>
<gene>
    <name evidence="10" type="ORF">A3844_07280</name>
</gene>
<evidence type="ECO:0000256" key="1">
    <source>
        <dbReference type="ARBA" id="ARBA00004651"/>
    </source>
</evidence>
<dbReference type="InterPro" id="IPR011527">
    <property type="entry name" value="ABC1_TM_dom"/>
</dbReference>
<dbReference type="SUPFAM" id="SSF90123">
    <property type="entry name" value="ABC transporter transmembrane region"/>
    <property type="match status" value="1"/>
</dbReference>
<accession>A0ABX3EVB3</accession>
<evidence type="ECO:0000256" key="3">
    <source>
        <dbReference type="ARBA" id="ARBA00022741"/>
    </source>
</evidence>
<dbReference type="InterPro" id="IPR003439">
    <property type="entry name" value="ABC_transporter-like_ATP-bd"/>
</dbReference>
<dbReference type="Gene3D" id="1.20.1560.10">
    <property type="entry name" value="ABC transporter type 1, transmembrane domain"/>
    <property type="match status" value="1"/>
</dbReference>
<dbReference type="Pfam" id="PF00005">
    <property type="entry name" value="ABC_tran"/>
    <property type="match status" value="1"/>
</dbReference>
<keyword evidence="3" id="KW-0547">Nucleotide-binding</keyword>
<evidence type="ECO:0000256" key="4">
    <source>
        <dbReference type="ARBA" id="ARBA00022840"/>
    </source>
</evidence>
<proteinExistence type="predicted"/>
<keyword evidence="11" id="KW-1185">Reference proteome</keyword>
<dbReference type="InterPro" id="IPR039421">
    <property type="entry name" value="Type_1_exporter"/>
</dbReference>
<evidence type="ECO:0000256" key="5">
    <source>
        <dbReference type="ARBA" id="ARBA00022989"/>
    </source>
</evidence>
<evidence type="ECO:0000259" key="9">
    <source>
        <dbReference type="PROSITE" id="PS50929"/>
    </source>
</evidence>
<keyword evidence="2 7" id="KW-0812">Transmembrane</keyword>
<keyword evidence="6 7" id="KW-0472">Membrane</keyword>
<dbReference type="Gene3D" id="3.40.50.300">
    <property type="entry name" value="P-loop containing nucleotide triphosphate hydrolases"/>
    <property type="match status" value="1"/>
</dbReference>
<name>A0ABX3EVB3_9BACL</name>
<feature type="transmembrane region" description="Helical" evidence="7">
    <location>
        <begin position="66"/>
        <end position="87"/>
    </location>
</feature>
<feature type="domain" description="ABC transporter" evidence="8">
    <location>
        <begin position="349"/>
        <end position="588"/>
    </location>
</feature>
<keyword evidence="4" id="KW-0067">ATP-binding</keyword>
<feature type="transmembrane region" description="Helical" evidence="7">
    <location>
        <begin position="28"/>
        <end position="54"/>
    </location>
</feature>
<feature type="transmembrane region" description="Helical" evidence="7">
    <location>
        <begin position="157"/>
        <end position="181"/>
    </location>
</feature>
<evidence type="ECO:0000313" key="11">
    <source>
        <dbReference type="Proteomes" id="UP000186058"/>
    </source>
</evidence>
<dbReference type="SUPFAM" id="SSF52540">
    <property type="entry name" value="P-loop containing nucleoside triphosphate hydrolases"/>
    <property type="match status" value="1"/>
</dbReference>